<dbReference type="GO" id="GO:0005886">
    <property type="term" value="C:plasma membrane"/>
    <property type="evidence" value="ECO:0007669"/>
    <property type="project" value="UniProtKB-SubCell"/>
</dbReference>
<dbReference type="CDD" id="cd06158">
    <property type="entry name" value="S2P-M50_like_1"/>
    <property type="match status" value="1"/>
</dbReference>
<keyword evidence="4" id="KW-1003">Cell membrane</keyword>
<keyword evidence="12 13" id="KW-0472">Membrane</keyword>
<evidence type="ECO:0000256" key="10">
    <source>
        <dbReference type="ARBA" id="ARBA00022989"/>
    </source>
</evidence>
<evidence type="ECO:0000256" key="5">
    <source>
        <dbReference type="ARBA" id="ARBA00022670"/>
    </source>
</evidence>
<evidence type="ECO:0000256" key="7">
    <source>
        <dbReference type="ARBA" id="ARBA00022723"/>
    </source>
</evidence>
<evidence type="ECO:0000256" key="13">
    <source>
        <dbReference type="SAM" id="Phobius"/>
    </source>
</evidence>
<protein>
    <recommendedName>
        <fullName evidence="14">Peptidase M50 domain-containing protein</fullName>
    </recommendedName>
</protein>
<feature type="domain" description="Peptidase M50" evidence="14">
    <location>
        <begin position="116"/>
        <end position="164"/>
    </location>
</feature>
<comment type="caution">
    <text evidence="15">The sequence shown here is derived from an EMBL/GenBank/DDBJ whole genome shotgun (WGS) entry which is preliminary data.</text>
</comment>
<keyword evidence="10 13" id="KW-1133">Transmembrane helix</keyword>
<comment type="cofactor">
    <cofactor evidence="1">
        <name>Zn(2+)</name>
        <dbReference type="ChEBI" id="CHEBI:29105"/>
    </cofactor>
</comment>
<dbReference type="GO" id="GO:0046872">
    <property type="term" value="F:metal ion binding"/>
    <property type="evidence" value="ECO:0007669"/>
    <property type="project" value="UniProtKB-KW"/>
</dbReference>
<evidence type="ECO:0000256" key="11">
    <source>
        <dbReference type="ARBA" id="ARBA00023049"/>
    </source>
</evidence>
<dbReference type="InterPro" id="IPR008915">
    <property type="entry name" value="Peptidase_M50"/>
</dbReference>
<feature type="transmembrane region" description="Helical" evidence="13">
    <location>
        <begin position="87"/>
        <end position="108"/>
    </location>
</feature>
<dbReference type="GO" id="GO:0008237">
    <property type="term" value="F:metallopeptidase activity"/>
    <property type="evidence" value="ECO:0007669"/>
    <property type="project" value="UniProtKB-KW"/>
</dbReference>
<evidence type="ECO:0000256" key="2">
    <source>
        <dbReference type="ARBA" id="ARBA00004651"/>
    </source>
</evidence>
<dbReference type="Pfam" id="PF02163">
    <property type="entry name" value="Peptidase_M50"/>
    <property type="match status" value="1"/>
</dbReference>
<evidence type="ECO:0000256" key="9">
    <source>
        <dbReference type="ARBA" id="ARBA00022833"/>
    </source>
</evidence>
<evidence type="ECO:0000313" key="16">
    <source>
        <dbReference type="Proteomes" id="UP000178413"/>
    </source>
</evidence>
<evidence type="ECO:0000313" key="15">
    <source>
        <dbReference type="EMBL" id="OHA24576.1"/>
    </source>
</evidence>
<evidence type="ECO:0000259" key="14">
    <source>
        <dbReference type="Pfam" id="PF02163"/>
    </source>
</evidence>
<evidence type="ECO:0000256" key="3">
    <source>
        <dbReference type="ARBA" id="ARBA00007931"/>
    </source>
</evidence>
<keyword evidence="11" id="KW-0482">Metalloprotease</keyword>
<keyword evidence="8" id="KW-0378">Hydrolase</keyword>
<evidence type="ECO:0000256" key="6">
    <source>
        <dbReference type="ARBA" id="ARBA00022692"/>
    </source>
</evidence>
<keyword evidence="9" id="KW-0862">Zinc</keyword>
<comment type="similarity">
    <text evidence="3">Belongs to the peptidase M50B family.</text>
</comment>
<keyword evidence="7" id="KW-0479">Metal-binding</keyword>
<dbReference type="EMBL" id="MHRM01000002">
    <property type="protein sequence ID" value="OHA24576.1"/>
    <property type="molecule type" value="Genomic_DNA"/>
</dbReference>
<accession>A0A1G2ML28</accession>
<feature type="transmembrane region" description="Helical" evidence="13">
    <location>
        <begin position="172"/>
        <end position="196"/>
    </location>
</feature>
<dbReference type="InterPro" id="IPR052348">
    <property type="entry name" value="Metallopeptidase_M50B"/>
</dbReference>
<dbReference type="InterPro" id="IPR044537">
    <property type="entry name" value="Rip2-like"/>
</dbReference>
<comment type="subcellular location">
    <subcellularLocation>
        <location evidence="2">Cell membrane</location>
        <topology evidence="2">Multi-pass membrane protein</topology>
    </subcellularLocation>
</comment>
<dbReference type="PANTHER" id="PTHR35864">
    <property type="entry name" value="ZINC METALLOPROTEASE MJ0611-RELATED"/>
    <property type="match status" value="1"/>
</dbReference>
<evidence type="ECO:0000256" key="8">
    <source>
        <dbReference type="ARBA" id="ARBA00022801"/>
    </source>
</evidence>
<reference evidence="15 16" key="1">
    <citation type="journal article" date="2016" name="Nat. Commun.">
        <title>Thousands of microbial genomes shed light on interconnected biogeochemical processes in an aquifer system.</title>
        <authorList>
            <person name="Anantharaman K."/>
            <person name="Brown C.T."/>
            <person name="Hug L.A."/>
            <person name="Sharon I."/>
            <person name="Castelle C.J."/>
            <person name="Probst A.J."/>
            <person name="Thomas B.C."/>
            <person name="Singh A."/>
            <person name="Wilkins M.J."/>
            <person name="Karaoz U."/>
            <person name="Brodie E.L."/>
            <person name="Williams K.H."/>
            <person name="Hubbard S.S."/>
            <person name="Banfield J.F."/>
        </authorList>
    </citation>
    <scope>NUCLEOTIDE SEQUENCE [LARGE SCALE GENOMIC DNA]</scope>
</reference>
<feature type="transmembrane region" description="Helical" evidence="13">
    <location>
        <begin position="120"/>
        <end position="140"/>
    </location>
</feature>
<dbReference type="STRING" id="1802308.A3D50_01905"/>
<evidence type="ECO:0000256" key="4">
    <source>
        <dbReference type="ARBA" id="ARBA00022475"/>
    </source>
</evidence>
<evidence type="ECO:0000256" key="1">
    <source>
        <dbReference type="ARBA" id="ARBA00001947"/>
    </source>
</evidence>
<organism evidence="15 16">
    <name type="scientific">Candidatus Taylorbacteria bacterium RIFCSPHIGHO2_02_FULL_44_12</name>
    <dbReference type="NCBI Taxonomy" id="1802308"/>
    <lineage>
        <taxon>Bacteria</taxon>
        <taxon>Candidatus Tayloriibacteriota</taxon>
    </lineage>
</organism>
<dbReference type="PANTHER" id="PTHR35864:SF1">
    <property type="entry name" value="ZINC METALLOPROTEASE YWHC-RELATED"/>
    <property type="match status" value="1"/>
</dbReference>
<keyword evidence="6 13" id="KW-0812">Transmembrane</keyword>
<keyword evidence="5" id="KW-0645">Protease</keyword>
<proteinExistence type="inferred from homology"/>
<dbReference type="GO" id="GO:0006508">
    <property type="term" value="P:proteolysis"/>
    <property type="evidence" value="ECO:0007669"/>
    <property type="project" value="UniProtKB-KW"/>
</dbReference>
<dbReference type="Proteomes" id="UP000178413">
    <property type="component" value="Unassembled WGS sequence"/>
</dbReference>
<gene>
    <name evidence="15" type="ORF">A3D50_01905</name>
</gene>
<feature type="transmembrane region" description="Helical" evidence="13">
    <location>
        <begin position="49"/>
        <end position="66"/>
    </location>
</feature>
<evidence type="ECO:0000256" key="12">
    <source>
        <dbReference type="ARBA" id="ARBA00023136"/>
    </source>
</evidence>
<name>A0A1G2ML28_9BACT</name>
<dbReference type="AlphaFoldDB" id="A0A1G2ML28"/>
<sequence length="201" mass="22099">MLIIISITILILSVVIHELSHGFMADYLGDPTARLAGRLTLNPIKHLDPVGSVIVPILTSMAGFTFGWAKPVPYNPYNLKDKRRGEFLIAAAGPVSNLILAFVFGTIIRLTAGLESMSSLIEISTFIVIINIILAVFNLIPLPPLDGSKLLFAILPNQYGRTRQLLETYSPIFVLIAVFFLWQIISPIIPVIFRIFTGVGL</sequence>